<proteinExistence type="predicted"/>
<feature type="transmembrane region" description="Helical" evidence="1">
    <location>
        <begin position="113"/>
        <end position="138"/>
    </location>
</feature>
<dbReference type="OrthoDB" id="3436860at2759"/>
<reference evidence="2" key="1">
    <citation type="journal article" date="2021" name="Nat. Commun.">
        <title>Genetic determinants of endophytism in the Arabidopsis root mycobiome.</title>
        <authorList>
            <person name="Mesny F."/>
            <person name="Miyauchi S."/>
            <person name="Thiergart T."/>
            <person name="Pickel B."/>
            <person name="Atanasova L."/>
            <person name="Karlsson M."/>
            <person name="Huettel B."/>
            <person name="Barry K.W."/>
            <person name="Haridas S."/>
            <person name="Chen C."/>
            <person name="Bauer D."/>
            <person name="Andreopoulos W."/>
            <person name="Pangilinan J."/>
            <person name="LaButti K."/>
            <person name="Riley R."/>
            <person name="Lipzen A."/>
            <person name="Clum A."/>
            <person name="Drula E."/>
            <person name="Henrissat B."/>
            <person name="Kohler A."/>
            <person name="Grigoriev I.V."/>
            <person name="Martin F.M."/>
            <person name="Hacquard S."/>
        </authorList>
    </citation>
    <scope>NUCLEOTIDE SEQUENCE</scope>
    <source>
        <strain evidence="2">MPI-CAGE-CH-0243</strain>
    </source>
</reference>
<keyword evidence="3" id="KW-1185">Reference proteome</keyword>
<comment type="caution">
    <text evidence="2">The sequence shown here is derived from an EMBL/GenBank/DDBJ whole genome shotgun (WGS) entry which is preliminary data.</text>
</comment>
<sequence length="154" mass="17321">MGFLDNFFLNAPKIKRITHIIQAILVLAAFVLGCALMADTSMQRSRSTTLILVYAIKSAIILVYQYLANHTARFQRFASLKAYAILNILECLFWFTAFIISCMGGKRCSGSSCALIGLSATVSILLTFAYFITMIITWRDWRHTKKVPTEHSVV</sequence>
<dbReference type="AlphaFoldDB" id="A0A9P9EDR6"/>
<dbReference type="Proteomes" id="UP000700596">
    <property type="component" value="Unassembled WGS sequence"/>
</dbReference>
<feature type="transmembrane region" description="Helical" evidence="1">
    <location>
        <begin position="80"/>
        <end position="101"/>
    </location>
</feature>
<evidence type="ECO:0000313" key="2">
    <source>
        <dbReference type="EMBL" id="KAH7135284.1"/>
    </source>
</evidence>
<keyword evidence="1" id="KW-0472">Membrane</keyword>
<evidence type="ECO:0008006" key="4">
    <source>
        <dbReference type="Google" id="ProtNLM"/>
    </source>
</evidence>
<accession>A0A9P9EDR6</accession>
<name>A0A9P9EDR6_9PLEO</name>
<dbReference type="EMBL" id="JAGMWT010000002">
    <property type="protein sequence ID" value="KAH7135284.1"/>
    <property type="molecule type" value="Genomic_DNA"/>
</dbReference>
<organism evidence="2 3">
    <name type="scientific">Dendryphion nanum</name>
    <dbReference type="NCBI Taxonomy" id="256645"/>
    <lineage>
        <taxon>Eukaryota</taxon>
        <taxon>Fungi</taxon>
        <taxon>Dikarya</taxon>
        <taxon>Ascomycota</taxon>
        <taxon>Pezizomycotina</taxon>
        <taxon>Dothideomycetes</taxon>
        <taxon>Pleosporomycetidae</taxon>
        <taxon>Pleosporales</taxon>
        <taxon>Torulaceae</taxon>
        <taxon>Dendryphion</taxon>
    </lineage>
</organism>
<gene>
    <name evidence="2" type="ORF">B0J11DRAFT_518059</name>
</gene>
<feature type="transmembrane region" description="Helical" evidence="1">
    <location>
        <begin position="20"/>
        <end position="38"/>
    </location>
</feature>
<keyword evidence="1" id="KW-0812">Transmembrane</keyword>
<keyword evidence="1" id="KW-1133">Transmembrane helix</keyword>
<protein>
    <recommendedName>
        <fullName evidence="4">MARVEL domain-containing protein</fullName>
    </recommendedName>
</protein>
<feature type="transmembrane region" description="Helical" evidence="1">
    <location>
        <begin position="50"/>
        <end position="68"/>
    </location>
</feature>
<evidence type="ECO:0000256" key="1">
    <source>
        <dbReference type="SAM" id="Phobius"/>
    </source>
</evidence>
<evidence type="ECO:0000313" key="3">
    <source>
        <dbReference type="Proteomes" id="UP000700596"/>
    </source>
</evidence>